<feature type="compositionally biased region" description="Low complexity" evidence="10">
    <location>
        <begin position="1472"/>
        <end position="1489"/>
    </location>
</feature>
<dbReference type="InterPro" id="IPR024324">
    <property type="entry name" value="Condensin_cplx_su1_N"/>
</dbReference>
<feature type="region of interest" description="Disordered" evidence="10">
    <location>
        <begin position="872"/>
        <end position="934"/>
    </location>
</feature>
<dbReference type="Pfam" id="PF12922">
    <property type="entry name" value="Cnd1_N"/>
    <property type="match status" value="1"/>
</dbReference>
<feature type="compositionally biased region" description="Basic and acidic residues" evidence="10">
    <location>
        <begin position="1335"/>
        <end position="1354"/>
    </location>
</feature>
<evidence type="ECO:0000256" key="10">
    <source>
        <dbReference type="SAM" id="MobiDB-lite"/>
    </source>
</evidence>
<evidence type="ECO:0000256" key="2">
    <source>
        <dbReference type="ARBA" id="ARBA00004286"/>
    </source>
</evidence>
<keyword evidence="7" id="KW-0226">DNA condensation</keyword>
<name>E1ZAF2_CHLVA</name>
<feature type="region of interest" description="Disordered" evidence="10">
    <location>
        <begin position="1419"/>
        <end position="1542"/>
    </location>
</feature>
<keyword evidence="14" id="KW-1185">Reference proteome</keyword>
<feature type="region of interest" description="Disordered" evidence="10">
    <location>
        <begin position="1335"/>
        <end position="1374"/>
    </location>
</feature>
<dbReference type="GO" id="GO:0007076">
    <property type="term" value="P:mitotic chromosome condensation"/>
    <property type="evidence" value="ECO:0007669"/>
    <property type="project" value="InterPro"/>
</dbReference>
<evidence type="ECO:0000256" key="1">
    <source>
        <dbReference type="ARBA" id="ARBA00004123"/>
    </source>
</evidence>
<comment type="subcellular location">
    <subcellularLocation>
        <location evidence="2">Chromosome</location>
    </subcellularLocation>
    <subcellularLocation>
        <location evidence="1">Nucleus</location>
    </subcellularLocation>
</comment>
<accession>E1ZAF2</accession>
<dbReference type="GO" id="GO:0000779">
    <property type="term" value="C:condensed chromosome, centromeric region"/>
    <property type="evidence" value="ECO:0007669"/>
    <property type="project" value="TreeGrafter"/>
</dbReference>
<feature type="compositionally biased region" description="Low complexity" evidence="10">
    <location>
        <begin position="891"/>
        <end position="901"/>
    </location>
</feature>
<feature type="compositionally biased region" description="Basic and acidic residues" evidence="10">
    <location>
        <begin position="1581"/>
        <end position="1596"/>
    </location>
</feature>
<keyword evidence="9" id="KW-0131">Cell cycle</keyword>
<feature type="compositionally biased region" description="Low complexity" evidence="10">
    <location>
        <begin position="1556"/>
        <end position="1567"/>
    </location>
</feature>
<dbReference type="GO" id="GO:0051301">
    <property type="term" value="P:cell division"/>
    <property type="evidence" value="ECO:0007669"/>
    <property type="project" value="UniProtKB-KW"/>
</dbReference>
<evidence type="ECO:0000256" key="6">
    <source>
        <dbReference type="ARBA" id="ARBA00022776"/>
    </source>
</evidence>
<dbReference type="GO" id="GO:0005634">
    <property type="term" value="C:nucleus"/>
    <property type="evidence" value="ECO:0007669"/>
    <property type="project" value="UniProtKB-SubCell"/>
</dbReference>
<feature type="compositionally biased region" description="Acidic residues" evidence="10">
    <location>
        <begin position="902"/>
        <end position="914"/>
    </location>
</feature>
<dbReference type="STRING" id="554065.E1ZAF2"/>
<feature type="compositionally biased region" description="Low complexity" evidence="10">
    <location>
        <begin position="518"/>
        <end position="531"/>
    </location>
</feature>
<dbReference type="Pfam" id="PF12717">
    <property type="entry name" value="Cnd1"/>
    <property type="match status" value="1"/>
</dbReference>
<dbReference type="PANTHER" id="PTHR14222:SF2">
    <property type="entry name" value="CONDENSIN COMPLEX SUBUNIT 1"/>
    <property type="match status" value="1"/>
</dbReference>
<dbReference type="InterPro" id="IPR016024">
    <property type="entry name" value="ARM-type_fold"/>
</dbReference>
<gene>
    <name evidence="13" type="ORF">CHLNCDRAFT_143780</name>
</gene>
<dbReference type="KEGG" id="cvr:CHLNCDRAFT_143780"/>
<dbReference type="SUPFAM" id="SSF48371">
    <property type="entry name" value="ARM repeat"/>
    <property type="match status" value="1"/>
</dbReference>
<dbReference type="EMBL" id="GL433840">
    <property type="protein sequence ID" value="EFN57051.1"/>
    <property type="molecule type" value="Genomic_DNA"/>
</dbReference>
<evidence type="ECO:0000256" key="8">
    <source>
        <dbReference type="ARBA" id="ARBA00023242"/>
    </source>
</evidence>
<dbReference type="OMA" id="CPLEKLW"/>
<dbReference type="InParanoid" id="E1ZAF2"/>
<comment type="similarity">
    <text evidence="3">Belongs to the CND1 (condensin subunit 1) family.</text>
</comment>
<dbReference type="OrthoDB" id="436262at2759"/>
<dbReference type="Gene3D" id="1.25.10.10">
    <property type="entry name" value="Leucine-rich Repeat Variant"/>
    <property type="match status" value="2"/>
</dbReference>
<feature type="domain" description="Condensin complex subunit 1 N-terminal" evidence="12">
    <location>
        <begin position="82"/>
        <end position="252"/>
    </location>
</feature>
<evidence type="ECO:0000256" key="3">
    <source>
        <dbReference type="ARBA" id="ARBA00009606"/>
    </source>
</evidence>
<evidence type="ECO:0000259" key="11">
    <source>
        <dbReference type="Pfam" id="PF12717"/>
    </source>
</evidence>
<dbReference type="FunCoup" id="E1ZAF2">
    <property type="interactions" value="920"/>
</dbReference>
<feature type="region of interest" description="Disordered" evidence="10">
    <location>
        <begin position="515"/>
        <end position="579"/>
    </location>
</feature>
<dbReference type="InterPro" id="IPR007673">
    <property type="entry name" value="Condensin_cplx_su1"/>
</dbReference>
<dbReference type="RefSeq" id="XP_005849153.1">
    <property type="nucleotide sequence ID" value="XM_005849091.1"/>
</dbReference>
<feature type="compositionally biased region" description="Low complexity" evidence="10">
    <location>
        <begin position="546"/>
        <end position="563"/>
    </location>
</feature>
<sequence length="1596" mass="170661">MDEFFLPSEPGELWSPDSELAGLRCEAFTDLAGSAPEEIGEIAENLAFVLCDQDPLCIVEQQNFDQLCSLVACFGQVDGPKRRQLIDSLCSSLTCLNAWIDKLLAAPADSHDPDSVRQHRSAFKAYIFFLGWISGLAAQESRKAAAEGSGSSATQAVGGAGRGRKKKAAASEVAGWDWGTQFPRVVKAVAQALNTDLWALFRPSGPEEPLLMKALQLASSALEDPGCLKCEEQAANAAHILAVMALKYQQLDNVTAALVDALTKYEHTPVLVAGTLRYAIQHWDDGGLAAAVLGEIAAVDPAEYERQQNTSGEKAGVRSVAAFVKEMAAQLPRLMSHQIALLLPHLGGKAYSLRSAIVHAIASLLHKAFDGSGATDTADAQGALARLRSKQHLLDLLCERVRDHSSYTRVAVLQAWEYLAEHRAIPLGHWQMVTGIATGRLEDKSSLVRKEALRLLQALMLHNPFGPKLPLDRFDKTLADHRAMLDQLVPPEEAAPALGQEGDTLQQPIRVEGGAEGGAAAEEPGAAVKAEPGAEETAEEMEVDGEAAAAVAAEQDEAAAGGEAAEEEPAQPTCSPAEVGFDGTLEELQALVASLAMAVTFSKAISACMPTITQLLASSTISDVQESIAMLLTCKQFEVDGAADTIRKMLPLIFSKDQAIKDRIVEALDQLYINGWTGNVFSSAQAARNLIDLATGATLGELGSLEEVIKEFIHKQFLRPVMLHELWDVASRAHQAMEQRAAGAERAHRDLRAALAILSMAAATRPEAFTQQQVEDLLRFGFSPAAADALITRHACITLQRLASNCKAGTYDGVMPQIFAALTGVVVASPLPEASWYSAAESALTAIYALHPAPEHVSGAILKHLARQAFAGADGEAGEESEAGGGAAPSDAMDAEGLAAEEAGDGEEGEEGTEAEAGGEAQPAASHQAAAPQQPRSMHYVAHLSRFLFVLGHVALQHLVFVERAAKAVRRMRMEREKRAAEERAERMAAGRTPGGQEEDINAELGVGSVAADAELDAMKEQAEVQILAARSLLGPYARLVSSMCYNITWLLGADERLRGAALLALTKLMVVDSSFCEHKPAGREGHSNLDLLFTLVQRESLEASLRSNLIIALGDLALRFPNVLEPYTEFMYRPLCDRNVAVRKNTLMVLTHLILNDMMKVKGHIAKMALCLEDGDERIAALAQLFFHELAKKEYKGTSPIYNLLPDILSNLSKEPALTKPQFQAIMQHLLGYIKKDRQGDSLIDKLCQRFAATDDAAQWHSIAFCLTQLPLSDKGLKKLSDSFRHYKHALGDEEVAAAITSIIQKAKKGSNKQELKAEIEGFEQKIAEYAQERADEVRTAEEARQHAEERAAAAESGQASGGGAAPTDTTDVSDMRRQLGGMQLEVESGERLDTAAAAAAVVEGAADVDAAGASDVRSQLGGMELQEEASEEARAMSEDGNSGTATKVKPEPEEAAAEAEREAEPEQRPRQAGGRRTAAAAKPAPARRTGRRRAAVVEEEEPEQEAAAPGPEEQAEEQEQEAAAANRQAGGSRASGRARGNKVAALAAMFGGEAAAAEEAVPAAKGSRRSTRRSAQADGDSRIRAVRVKEEPTA</sequence>
<dbReference type="eggNOG" id="KOG0414">
    <property type="taxonomic scope" value="Eukaryota"/>
</dbReference>
<evidence type="ECO:0000313" key="13">
    <source>
        <dbReference type="EMBL" id="EFN57051.1"/>
    </source>
</evidence>
<dbReference type="GeneID" id="17356697"/>
<keyword evidence="4" id="KW-0158">Chromosome</keyword>
<proteinExistence type="inferred from homology"/>
<evidence type="ECO:0000256" key="7">
    <source>
        <dbReference type="ARBA" id="ARBA00023067"/>
    </source>
</evidence>
<protein>
    <submittedName>
        <fullName evidence="13">Uncharacterized protein</fullName>
    </submittedName>
</protein>
<dbReference type="GO" id="GO:0042393">
    <property type="term" value="F:histone binding"/>
    <property type="evidence" value="ECO:0007669"/>
    <property type="project" value="TreeGrafter"/>
</dbReference>
<feature type="domain" description="Condensin complex subunit 1 C-terminal" evidence="11">
    <location>
        <begin position="1106"/>
        <end position="1268"/>
    </location>
</feature>
<feature type="compositionally biased region" description="Acidic residues" evidence="10">
    <location>
        <begin position="533"/>
        <end position="545"/>
    </location>
</feature>
<dbReference type="GO" id="GO:0010032">
    <property type="term" value="P:meiotic chromosome condensation"/>
    <property type="evidence" value="ECO:0007669"/>
    <property type="project" value="TreeGrafter"/>
</dbReference>
<evidence type="ECO:0000256" key="5">
    <source>
        <dbReference type="ARBA" id="ARBA00022618"/>
    </source>
</evidence>
<feature type="compositionally biased region" description="Low complexity" evidence="10">
    <location>
        <begin position="915"/>
        <end position="934"/>
    </location>
</feature>
<keyword evidence="6" id="KW-0498">Mitosis</keyword>
<feature type="compositionally biased region" description="Basic and acidic residues" evidence="10">
    <location>
        <begin position="1450"/>
        <end position="1471"/>
    </location>
</feature>
<feature type="region of interest" description="Disordered" evidence="10">
    <location>
        <begin position="1556"/>
        <end position="1596"/>
    </location>
</feature>
<evidence type="ECO:0000256" key="9">
    <source>
        <dbReference type="ARBA" id="ARBA00023306"/>
    </source>
</evidence>
<evidence type="ECO:0000256" key="4">
    <source>
        <dbReference type="ARBA" id="ARBA00022454"/>
    </source>
</evidence>
<keyword evidence="8" id="KW-0539">Nucleus</keyword>
<dbReference type="Proteomes" id="UP000008141">
    <property type="component" value="Unassembled WGS sequence"/>
</dbReference>
<dbReference type="PIRSF" id="PIRSF017127">
    <property type="entry name" value="Condensin_D2"/>
    <property type="match status" value="1"/>
</dbReference>
<reference evidence="13 14" key="1">
    <citation type="journal article" date="2010" name="Plant Cell">
        <title>The Chlorella variabilis NC64A genome reveals adaptation to photosymbiosis, coevolution with viruses, and cryptic sex.</title>
        <authorList>
            <person name="Blanc G."/>
            <person name="Duncan G."/>
            <person name="Agarkova I."/>
            <person name="Borodovsky M."/>
            <person name="Gurnon J."/>
            <person name="Kuo A."/>
            <person name="Lindquist E."/>
            <person name="Lucas S."/>
            <person name="Pangilinan J."/>
            <person name="Polle J."/>
            <person name="Salamov A."/>
            <person name="Terry A."/>
            <person name="Yamada T."/>
            <person name="Dunigan D.D."/>
            <person name="Grigoriev I.V."/>
            <person name="Claverie J.M."/>
            <person name="Van Etten J.L."/>
        </authorList>
    </citation>
    <scope>NUCLEOTIDE SEQUENCE [LARGE SCALE GENOMIC DNA]</scope>
    <source>
        <strain evidence="13 14">NC64A</strain>
    </source>
</reference>
<organism evidence="14">
    <name type="scientific">Chlorella variabilis</name>
    <name type="common">Green alga</name>
    <dbReference type="NCBI Taxonomy" id="554065"/>
    <lineage>
        <taxon>Eukaryota</taxon>
        <taxon>Viridiplantae</taxon>
        <taxon>Chlorophyta</taxon>
        <taxon>core chlorophytes</taxon>
        <taxon>Trebouxiophyceae</taxon>
        <taxon>Chlorellales</taxon>
        <taxon>Chlorellaceae</taxon>
        <taxon>Chlorella clade</taxon>
        <taxon>Chlorella</taxon>
    </lineage>
</organism>
<feature type="compositionally biased region" description="Low complexity" evidence="10">
    <location>
        <begin position="1523"/>
        <end position="1542"/>
    </location>
</feature>
<dbReference type="InterPro" id="IPR032682">
    <property type="entry name" value="Cnd1_C"/>
</dbReference>
<dbReference type="InterPro" id="IPR026971">
    <property type="entry name" value="CND1/NCAPD3"/>
</dbReference>
<evidence type="ECO:0000259" key="12">
    <source>
        <dbReference type="Pfam" id="PF12922"/>
    </source>
</evidence>
<dbReference type="PANTHER" id="PTHR14222">
    <property type="entry name" value="CONDENSIN"/>
    <property type="match status" value="1"/>
</dbReference>
<dbReference type="InterPro" id="IPR011989">
    <property type="entry name" value="ARM-like"/>
</dbReference>
<keyword evidence="5" id="KW-0132">Cell division</keyword>
<dbReference type="GO" id="GO:0000796">
    <property type="term" value="C:condensin complex"/>
    <property type="evidence" value="ECO:0007669"/>
    <property type="project" value="TreeGrafter"/>
</dbReference>
<evidence type="ECO:0000313" key="14">
    <source>
        <dbReference type="Proteomes" id="UP000008141"/>
    </source>
</evidence>